<dbReference type="InterPro" id="IPR014869">
    <property type="entry name" value="GT-D"/>
</dbReference>
<accession>A0A0B3WTF8</accession>
<organism evidence="2 3">
    <name type="scientific">Terrisporobacter othiniensis</name>
    <dbReference type="NCBI Taxonomy" id="1577792"/>
    <lineage>
        <taxon>Bacteria</taxon>
        <taxon>Bacillati</taxon>
        <taxon>Bacillota</taxon>
        <taxon>Clostridia</taxon>
        <taxon>Peptostreptococcales</taxon>
        <taxon>Peptostreptococcaceae</taxon>
        <taxon>Terrisporobacter</taxon>
    </lineage>
</organism>
<dbReference type="AlphaFoldDB" id="A0A0B3WTF8"/>
<dbReference type="EMBL" id="JWHR01000064">
    <property type="protein sequence ID" value="KHS57860.1"/>
    <property type="molecule type" value="Genomic_DNA"/>
</dbReference>
<feature type="domain" description="Glycosyltransferase GT-D fold" evidence="1">
    <location>
        <begin position="53"/>
        <end position="274"/>
    </location>
</feature>
<name>A0A0B3WTF8_9FIRM</name>
<keyword evidence="3" id="KW-1185">Reference proteome</keyword>
<proteinExistence type="predicted"/>
<comment type="caution">
    <text evidence="2">The sequence shown here is derived from an EMBL/GenBank/DDBJ whole genome shotgun (WGS) entry which is preliminary data.</text>
</comment>
<dbReference type="NCBIfam" id="TIGR03728">
    <property type="entry name" value="glyco_access_1"/>
    <property type="match status" value="1"/>
</dbReference>
<evidence type="ECO:0000259" key="1">
    <source>
        <dbReference type="Pfam" id="PF08759"/>
    </source>
</evidence>
<evidence type="ECO:0000313" key="2">
    <source>
        <dbReference type="EMBL" id="KHS57860.1"/>
    </source>
</evidence>
<protein>
    <recommendedName>
        <fullName evidence="1">Glycosyltransferase GT-D fold domain-containing protein</fullName>
    </recommendedName>
</protein>
<evidence type="ECO:0000313" key="3">
    <source>
        <dbReference type="Proteomes" id="UP000031189"/>
    </source>
</evidence>
<dbReference type="STRING" id="1577792.QX51_06680"/>
<sequence length="298" mass="34957">MKPILVCIYNNLYNIPINSLIFIDEIINLFNRPKIMTIEESINYILDNKVSLSRFGDGEMKLIYRSDISFQKYSSELSMRLKEVLNSDTNNHMIGIPNVFGFLNEYTYGHKVYWGKNLLYYRKKWILNLRKDKIYINAFISRCYLAFKDKSKSYYYFKLIKNLWNNKDIIIVEGQYSRLGVGNDLFDNAKSIKRILCPKEDAYSYYVEILTEIKKIDKNSIIFLALGPTATVLAYDLAKLGYQAIDIGHVDIEYEWFIKKANKKIPIKSKYVAESKDGKCTSDIKDEQYLNEIISKII</sequence>
<gene>
    <name evidence="2" type="ORF">QX51_06680</name>
</gene>
<dbReference type="Proteomes" id="UP000031189">
    <property type="component" value="Unassembled WGS sequence"/>
</dbReference>
<reference evidence="2 3" key="1">
    <citation type="submission" date="2014-12" db="EMBL/GenBank/DDBJ databases">
        <title>Draft genome sequence of Terrisporobacter sp. 08-306576, isolated from the blood culture of a bacteremia patient.</title>
        <authorList>
            <person name="Lund L.C."/>
            <person name="Sydenham T.V."/>
            <person name="Hogh S.V."/>
            <person name="Skov M.N."/>
            <person name="Kemp M."/>
            <person name="Justesen U.S."/>
        </authorList>
    </citation>
    <scope>NUCLEOTIDE SEQUENCE [LARGE SCALE GENOMIC DNA]</scope>
    <source>
        <strain evidence="2 3">08-306576</strain>
    </source>
</reference>
<dbReference type="Pfam" id="PF08759">
    <property type="entry name" value="GT-D"/>
    <property type="match status" value="1"/>
</dbReference>